<accession>A0A8J8SJW4</accession>
<keyword evidence="2" id="KW-1185">Reference proteome</keyword>
<dbReference type="KEGG" id="vpy:HZI73_26410"/>
<organism evidence="1 2">
    <name type="scientific">Vallitalea pronyensis</name>
    <dbReference type="NCBI Taxonomy" id="1348613"/>
    <lineage>
        <taxon>Bacteria</taxon>
        <taxon>Bacillati</taxon>
        <taxon>Bacillota</taxon>
        <taxon>Clostridia</taxon>
        <taxon>Lachnospirales</taxon>
        <taxon>Vallitaleaceae</taxon>
        <taxon>Vallitalea</taxon>
    </lineage>
</organism>
<proteinExistence type="predicted"/>
<geneLocation type="plasmid" evidence="1 2">
    <name>pVpro</name>
</geneLocation>
<dbReference type="AlphaFoldDB" id="A0A8J8SJW4"/>
<dbReference type="RefSeq" id="WP_212698982.1">
    <property type="nucleotide sequence ID" value="NZ_CP058650.1"/>
</dbReference>
<dbReference type="Proteomes" id="UP000683246">
    <property type="component" value="Plasmid pVpro"/>
</dbReference>
<name>A0A8J8SJW4_9FIRM</name>
<protein>
    <submittedName>
        <fullName evidence="1">Uncharacterized protein</fullName>
    </submittedName>
</protein>
<sequence>MDKIYEGLIQDIHAFQQKTLEIVREDQYLGLVKKWEKNIIHQDFYQRNTSFHGKIWCLDEFDHKRCTFHIYKMMYVKESKTIYQEKHVINKKEMDAIVKFDKIFKKAGSLHKALDILHNNSKNNEDNEGNVVELQNRM</sequence>
<evidence type="ECO:0000313" key="2">
    <source>
        <dbReference type="Proteomes" id="UP000683246"/>
    </source>
</evidence>
<evidence type="ECO:0000313" key="1">
    <source>
        <dbReference type="EMBL" id="QUI25949.1"/>
    </source>
</evidence>
<keyword evidence="1" id="KW-0614">Plasmid</keyword>
<gene>
    <name evidence="1" type="ORF">HZI73_26410</name>
</gene>
<dbReference type="EMBL" id="CP058650">
    <property type="protein sequence ID" value="QUI25949.1"/>
    <property type="molecule type" value="Genomic_DNA"/>
</dbReference>
<reference evidence="1" key="1">
    <citation type="submission" date="2020-07" db="EMBL/GenBank/DDBJ databases">
        <title>Vallitalea pronyensis genome.</title>
        <authorList>
            <person name="Postec A."/>
        </authorList>
    </citation>
    <scope>NUCLEOTIDE SEQUENCE</scope>
    <source>
        <strain evidence="1">FatNI3</strain>
        <plasmid evidence="1">pVpro</plasmid>
    </source>
</reference>